<organism evidence="1 2">
    <name type="scientific">Tannerella sp. oral taxon BU063 isolate Cell 2</name>
    <dbReference type="NCBI Taxonomy" id="1411148"/>
    <lineage>
        <taxon>Bacteria</taxon>
        <taxon>Pseudomonadati</taxon>
        <taxon>Bacteroidota</taxon>
        <taxon>Bacteroidia</taxon>
        <taxon>Bacteroidales</taxon>
        <taxon>Tannerellaceae</taxon>
        <taxon>Tannerella</taxon>
    </lineage>
</organism>
<reference evidence="1 2" key="1">
    <citation type="submission" date="2013-11" db="EMBL/GenBank/DDBJ databases">
        <title>Single cell genomics of uncultured Tannerella BU063 (oral taxon 286).</title>
        <authorList>
            <person name="Beall C.J."/>
            <person name="Campbell A.G."/>
            <person name="Griffen A.L."/>
            <person name="Podar M."/>
            <person name="Leys E.J."/>
        </authorList>
    </citation>
    <scope>NUCLEOTIDE SEQUENCE [LARGE SCALE GENOMIC DNA]</scope>
    <source>
        <strain evidence="1">Cell 2</strain>
    </source>
</reference>
<sequence length="165" mass="18681">MKRQVYIAIVALAAIMLLAVPFIPHHHHDKALCTVVEHCDSDNTDNDEHTGHNDDGTACIENGGLFISKSDAHNNTSYKIIPAFVCAICRMAIAELFPEKKIPCEWEGIAIYQSAELTRTNALRAPPHISDTSYKSMRCGMPFRIPYFPFFSYIIRSLRVRERET</sequence>
<evidence type="ECO:0000313" key="2">
    <source>
        <dbReference type="Proteomes" id="UP000018837"/>
    </source>
</evidence>
<dbReference type="Pfam" id="PF20558">
    <property type="entry name" value="DUF6769"/>
    <property type="match status" value="1"/>
</dbReference>
<dbReference type="InterPro" id="IPR046660">
    <property type="entry name" value="DUF6769"/>
</dbReference>
<evidence type="ECO:0000313" key="1">
    <source>
        <dbReference type="EMBL" id="ETK02153.1"/>
    </source>
</evidence>
<comment type="caution">
    <text evidence="1">The sequence shown here is derived from an EMBL/GenBank/DDBJ whole genome shotgun (WGS) entry which is preliminary data.</text>
</comment>
<dbReference type="Proteomes" id="UP000018837">
    <property type="component" value="Unassembled WGS sequence"/>
</dbReference>
<dbReference type="AlphaFoldDB" id="W2C530"/>
<dbReference type="EMBL" id="AYUF01000401">
    <property type="protein sequence ID" value="ETK02153.1"/>
    <property type="molecule type" value="Genomic_DNA"/>
</dbReference>
<accession>W2C530</accession>
<proteinExistence type="predicted"/>
<protein>
    <submittedName>
        <fullName evidence="1">Uncharacterized protein</fullName>
    </submittedName>
</protein>
<name>W2C530_9BACT</name>
<gene>
    <name evidence="1" type="ORF">N425_05860</name>
</gene>